<name>A0A419T0T9_9FIRM</name>
<organism evidence="1 2">
    <name type="scientific">Lacrimispora algidixylanolytica</name>
    <dbReference type="NCBI Taxonomy" id="94868"/>
    <lineage>
        <taxon>Bacteria</taxon>
        <taxon>Bacillati</taxon>
        <taxon>Bacillota</taxon>
        <taxon>Clostridia</taxon>
        <taxon>Lachnospirales</taxon>
        <taxon>Lachnospiraceae</taxon>
        <taxon>Lacrimispora</taxon>
    </lineage>
</organism>
<dbReference type="EMBL" id="MCIA01000023">
    <property type="protein sequence ID" value="RKD31095.1"/>
    <property type="molecule type" value="Genomic_DNA"/>
</dbReference>
<dbReference type="AlphaFoldDB" id="A0A419T0T9"/>
<sequence length="206" mass="23774">MMDKHLLICQIKTVRDLAPLVSGTTEIGERNTIVLHLKKDCFNAMEDTEFEQVKRILFDPNIIAILIIDCEFSMSLYEKMYVFDLCFVSNGGALQFDPKHENGLRFLHLLFSPKTSLGKEARILDYQELQNYGFANAFLRKESLIEDLESEIRSLTMDRTREQLYGIKSCMNAYKDCCLFGKTLITDPEPSCFCQLALLKTEEDKK</sequence>
<comment type="caution">
    <text evidence="1">The sequence shown here is derived from an EMBL/GenBank/DDBJ whole genome shotgun (WGS) entry which is preliminary data.</text>
</comment>
<protein>
    <submittedName>
        <fullName evidence="1">Uncharacterized protein</fullName>
    </submittedName>
</protein>
<evidence type="ECO:0000313" key="1">
    <source>
        <dbReference type="EMBL" id="RKD31095.1"/>
    </source>
</evidence>
<proteinExistence type="predicted"/>
<gene>
    <name evidence="1" type="ORF">BET01_04370</name>
</gene>
<keyword evidence="2" id="KW-1185">Reference proteome</keyword>
<accession>A0A419T0T9</accession>
<reference evidence="1 2" key="1">
    <citation type="submission" date="2016-08" db="EMBL/GenBank/DDBJ databases">
        <title>A new outlook on sporulation: Clostridium algidixylanolyticum.</title>
        <authorList>
            <person name="Poppleton D.I."/>
            <person name="Gribaldo S."/>
        </authorList>
    </citation>
    <scope>NUCLEOTIDE SEQUENCE [LARGE SCALE GENOMIC DNA]</scope>
    <source>
        <strain evidence="1 2">SPL73</strain>
    </source>
</reference>
<evidence type="ECO:0000313" key="2">
    <source>
        <dbReference type="Proteomes" id="UP000284277"/>
    </source>
</evidence>
<dbReference type="Proteomes" id="UP000284277">
    <property type="component" value="Unassembled WGS sequence"/>
</dbReference>